<keyword evidence="2" id="KW-0347">Helicase</keyword>
<comment type="caution">
    <text evidence="2">The sequence shown here is derived from an EMBL/GenBank/DDBJ whole genome shotgun (WGS) entry which is preliminary data.</text>
</comment>
<accession>A0ABU7M427</accession>
<protein>
    <submittedName>
        <fullName evidence="2">DEAD/DEAH box helicase family protein</fullName>
    </submittedName>
</protein>
<dbReference type="EMBL" id="JAZBRD010000004">
    <property type="protein sequence ID" value="MEE3744436.1"/>
    <property type="molecule type" value="Genomic_DNA"/>
</dbReference>
<dbReference type="Pfam" id="PF04851">
    <property type="entry name" value="ResIII"/>
    <property type="match status" value="1"/>
</dbReference>
<dbReference type="Gene3D" id="3.40.50.300">
    <property type="entry name" value="P-loop containing nucleotide triphosphate hydrolases"/>
    <property type="match status" value="1"/>
</dbReference>
<reference evidence="2 3" key="1">
    <citation type="submission" date="2024-01" db="EMBL/GenBank/DDBJ databases">
        <title>Campylobacter porcellus sp. nov.</title>
        <authorList>
            <person name="Papic B."/>
            <person name="Gruntar I."/>
        </authorList>
    </citation>
    <scope>NUCLEOTIDE SEQUENCE [LARGE SCALE GENOMIC DNA]</scope>
    <source>
        <strain evidence="2 3">CX2-4855-23</strain>
    </source>
</reference>
<proteinExistence type="predicted"/>
<dbReference type="PANTHER" id="PTHR47396:SF1">
    <property type="entry name" value="ATP-DEPENDENT HELICASE IRC3-RELATED"/>
    <property type="match status" value="1"/>
</dbReference>
<dbReference type="GO" id="GO:0004386">
    <property type="term" value="F:helicase activity"/>
    <property type="evidence" value="ECO:0007669"/>
    <property type="project" value="UniProtKB-KW"/>
</dbReference>
<evidence type="ECO:0000313" key="2">
    <source>
        <dbReference type="EMBL" id="MEE3744436.1"/>
    </source>
</evidence>
<name>A0ABU7M427_9BACT</name>
<keyword evidence="2" id="KW-0067">ATP-binding</keyword>
<organism evidence="2 3">
    <name type="scientific">Campylobacter porcelli</name>
    <dbReference type="NCBI Taxonomy" id="1660073"/>
    <lineage>
        <taxon>Bacteria</taxon>
        <taxon>Pseudomonadati</taxon>
        <taxon>Campylobacterota</taxon>
        <taxon>Epsilonproteobacteria</taxon>
        <taxon>Campylobacterales</taxon>
        <taxon>Campylobacteraceae</taxon>
        <taxon>Campylobacter</taxon>
    </lineage>
</organism>
<dbReference type="InterPro" id="IPR050742">
    <property type="entry name" value="Helicase_Restrict-Modif_Enz"/>
</dbReference>
<dbReference type="Proteomes" id="UP001331664">
    <property type="component" value="Unassembled WGS sequence"/>
</dbReference>
<dbReference type="PROSITE" id="PS51192">
    <property type="entry name" value="HELICASE_ATP_BIND_1"/>
    <property type="match status" value="1"/>
</dbReference>
<dbReference type="SUPFAM" id="SSF52540">
    <property type="entry name" value="P-loop containing nucleoside triphosphate hydrolases"/>
    <property type="match status" value="2"/>
</dbReference>
<keyword evidence="3" id="KW-1185">Reference proteome</keyword>
<dbReference type="PANTHER" id="PTHR47396">
    <property type="entry name" value="TYPE I RESTRICTION ENZYME ECOKI R PROTEIN"/>
    <property type="match status" value="1"/>
</dbReference>
<feature type="domain" description="Helicase ATP-binding" evidence="1">
    <location>
        <begin position="57"/>
        <end position="251"/>
    </location>
</feature>
<dbReference type="InterPro" id="IPR006935">
    <property type="entry name" value="Helicase/UvrB_N"/>
</dbReference>
<evidence type="ECO:0000259" key="1">
    <source>
        <dbReference type="PROSITE" id="PS51192"/>
    </source>
</evidence>
<dbReference type="SMART" id="SM00487">
    <property type="entry name" value="DEXDc"/>
    <property type="match status" value="1"/>
</dbReference>
<dbReference type="InterPro" id="IPR014001">
    <property type="entry name" value="Helicase_ATP-bd"/>
</dbReference>
<dbReference type="InterPro" id="IPR027417">
    <property type="entry name" value="P-loop_NTPase"/>
</dbReference>
<evidence type="ECO:0000313" key="3">
    <source>
        <dbReference type="Proteomes" id="UP001331664"/>
    </source>
</evidence>
<dbReference type="CDD" id="cd17926">
    <property type="entry name" value="DEXHc_RE"/>
    <property type="match status" value="1"/>
</dbReference>
<gene>
    <name evidence="2" type="ORF">V2I23_03920</name>
</gene>
<sequence length="870" mass="101623">MAFSTKVAMMSKLYEEIIAEFGKKPLRDMEIPIHITQNLSKELREYQVDAIKYYLANKETLKKNHLMFNMATGSGKTLVMAALMLECYKSGYRNFIFFVNSTAILEKTKANFCDIFSSKYLFANELNIDGKRVEIKAVSSFGGSDENAINIYFSTIQGLFSLFKEEKENSLTLEDLQNHKIVFLADEAHHLNSETKKSLSKSEQDDKEGWESIINKAFNSHADNLMLEFSATIPNDRKVLAKYEDKIVYEYALRKFCLDGYSKRIFLVKYDDTELKARFLGACLLSIYREVLARENHIELKPIVLFKSESINLSKENQNLFNEILQELNGDDISEFYNNIDDGDELFKYSLEFFKQNYNESFAEILANHIKIAFKDIYQLNANDNKEAEDYQIKLNTLEDKENVIRVIFAVDKLNEGWDVLNLFDIVRLSSAVAKNTAKTTTKEAQLIGRGARYFPFGCGDEKYKRKYDKGISNQLTMLERLSYHALNDVEYIENIRKELREQGLVLGEKSGILELNPSKKAKEITSKNDIYYVSNEKIVHGSQTLFDFDMVKMGLGDIEIPYIAQDISNNEEKFDNSQEIKDERSQKVFEVGEKIEYKIFAKAMNILEIDMEKIKIYDKNLNSKREFYDKALSNLRLNFNKKQDFSKATTRLEIAKYILNNYKELINKTSKKFEISDFKVQKLVGIGSRKIIKNIEYNDDKIVFKEVENSPYEWLYYDKFSTDSGLEKEFLDFIEENKEIIDRKFSEWIIMRNEGFSEFKIYDNRKVSTYGEGFEPDFIFFGKPKEGADLGYLSVEMIIESKGARFYLKDEWKEDLILDESILNKKVFTCTSSKNIDEKIEFNLYALPFFFGKNEANSQEFKKQFYEFF</sequence>
<dbReference type="RefSeq" id="WP_330526126.1">
    <property type="nucleotide sequence ID" value="NZ_JAZBRD010000004.1"/>
</dbReference>
<keyword evidence="2" id="KW-0547">Nucleotide-binding</keyword>
<keyword evidence="2" id="KW-0378">Hydrolase</keyword>
<dbReference type="CDD" id="cd18785">
    <property type="entry name" value="SF2_C"/>
    <property type="match status" value="1"/>
</dbReference>